<reference evidence="3" key="2">
    <citation type="journal article" date="2010" name="Genome Res.">
        <title>Population genomic sequencing of Coccidioides fungi reveals recent hybridization and transposon control.</title>
        <authorList>
            <person name="Neafsey D.E."/>
            <person name="Barker B.M."/>
            <person name="Sharpton T.J."/>
            <person name="Stajich J.E."/>
            <person name="Park D.J."/>
            <person name="Whiston E."/>
            <person name="Hung C.-Y."/>
            <person name="McMahan C."/>
            <person name="White J."/>
            <person name="Sykes S."/>
            <person name="Heiman D."/>
            <person name="Young S."/>
            <person name="Zeng Q."/>
            <person name="Abouelleil A."/>
            <person name="Aftuck L."/>
            <person name="Bessette D."/>
            <person name="Brown A."/>
            <person name="FitzGerald M."/>
            <person name="Lui A."/>
            <person name="Macdonald J.P."/>
            <person name="Priest M."/>
            <person name="Orbach M.J."/>
            <person name="Galgiani J.N."/>
            <person name="Kirkland T.N."/>
            <person name="Cole G.T."/>
            <person name="Birren B.W."/>
            <person name="Henn M.R."/>
            <person name="Taylor J.W."/>
            <person name="Rounsley S.D."/>
        </authorList>
    </citation>
    <scope>GENOME REANNOTATION</scope>
    <source>
        <strain evidence="3">RS</strain>
    </source>
</reference>
<evidence type="ECO:0000256" key="1">
    <source>
        <dbReference type="SAM" id="MobiDB-lite"/>
    </source>
</evidence>
<evidence type="ECO:0000313" key="2">
    <source>
        <dbReference type="EMBL" id="KJF60614.1"/>
    </source>
</evidence>
<dbReference type="GeneID" id="24163890"/>
<dbReference type="EMBL" id="GG704912">
    <property type="protein sequence ID" value="KJF60614.1"/>
    <property type="molecule type" value="Genomic_DNA"/>
</dbReference>
<feature type="region of interest" description="Disordered" evidence="1">
    <location>
        <begin position="26"/>
        <end position="55"/>
    </location>
</feature>
<sequence length="133" mass="14411">MNCECPLNRLSSLSLALAKLSNWSNLSPQKRPGKPGSHDPELKETALRIPGTQDDKQEVSICRILGSLSGLNDLLLLSEINSLISAGHGSRQRKTKRQNALIHAVIDESLVRGTGEDQCTSEYGGIMIAVGYQ</sequence>
<dbReference type="KEGG" id="cim:CIMG_11805"/>
<protein>
    <submittedName>
        <fullName evidence="2">Uncharacterized protein</fullName>
    </submittedName>
</protein>
<organism evidence="2 3">
    <name type="scientific">Coccidioides immitis (strain RS)</name>
    <name type="common">Valley fever fungus</name>
    <dbReference type="NCBI Taxonomy" id="246410"/>
    <lineage>
        <taxon>Eukaryota</taxon>
        <taxon>Fungi</taxon>
        <taxon>Dikarya</taxon>
        <taxon>Ascomycota</taxon>
        <taxon>Pezizomycotina</taxon>
        <taxon>Eurotiomycetes</taxon>
        <taxon>Eurotiomycetidae</taxon>
        <taxon>Onygenales</taxon>
        <taxon>Onygenaceae</taxon>
        <taxon>Coccidioides</taxon>
    </lineage>
</organism>
<reference evidence="3" key="1">
    <citation type="journal article" date="2009" name="Genome Res.">
        <title>Comparative genomic analyses of the human fungal pathogens Coccidioides and their relatives.</title>
        <authorList>
            <person name="Sharpton T.J."/>
            <person name="Stajich J.E."/>
            <person name="Rounsley S.D."/>
            <person name="Gardner M.J."/>
            <person name="Wortman J.R."/>
            <person name="Jordar V.S."/>
            <person name="Maiti R."/>
            <person name="Kodira C.D."/>
            <person name="Neafsey D.E."/>
            <person name="Zeng Q."/>
            <person name="Hung C.-Y."/>
            <person name="McMahan C."/>
            <person name="Muszewska A."/>
            <person name="Grynberg M."/>
            <person name="Mandel M.A."/>
            <person name="Kellner E.M."/>
            <person name="Barker B.M."/>
            <person name="Galgiani J.N."/>
            <person name="Orbach M.J."/>
            <person name="Kirkland T.N."/>
            <person name="Cole G.T."/>
            <person name="Henn M.R."/>
            <person name="Birren B.W."/>
            <person name="Taylor J.W."/>
        </authorList>
    </citation>
    <scope>NUCLEOTIDE SEQUENCE [LARGE SCALE GENOMIC DNA]</scope>
    <source>
        <strain evidence="3">RS</strain>
    </source>
</reference>
<proteinExistence type="predicted"/>
<dbReference type="InParanoid" id="A0A0D8JU28"/>
<gene>
    <name evidence="2" type="ORF">CIMG_11805</name>
</gene>
<accession>A0A0D8JU28</accession>
<feature type="compositionally biased region" description="Basic and acidic residues" evidence="1">
    <location>
        <begin position="36"/>
        <end position="46"/>
    </location>
</feature>
<keyword evidence="3" id="KW-1185">Reference proteome</keyword>
<dbReference type="RefSeq" id="XP_012214123.1">
    <property type="nucleotide sequence ID" value="XM_012358700.1"/>
</dbReference>
<name>A0A0D8JU28_COCIM</name>
<dbReference type="AlphaFoldDB" id="A0A0D8JU28"/>
<dbReference type="Proteomes" id="UP000001261">
    <property type="component" value="Unassembled WGS sequence"/>
</dbReference>
<evidence type="ECO:0000313" key="3">
    <source>
        <dbReference type="Proteomes" id="UP000001261"/>
    </source>
</evidence>
<dbReference type="VEuPathDB" id="FungiDB:CIMG_11805"/>